<dbReference type="PANTHER" id="PTHR32410">
    <property type="entry name" value="CYSTEINE/HISTIDINE-RICH C1 DOMAIN FAMILY PROTEIN"/>
    <property type="match status" value="1"/>
</dbReference>
<evidence type="ECO:0000259" key="4">
    <source>
        <dbReference type="PROSITE" id="PS50081"/>
    </source>
</evidence>
<keyword evidence="1" id="KW-0479">Metal-binding</keyword>
<dbReference type="PANTHER" id="PTHR32410:SF216">
    <property type="entry name" value="PHORBOL-ESTER_DAG-TYPE DOMAIN-CONTAINING PROTEIN"/>
    <property type="match status" value="1"/>
</dbReference>
<keyword evidence="6" id="KW-1185">Reference proteome</keyword>
<evidence type="ECO:0000256" key="2">
    <source>
        <dbReference type="ARBA" id="ARBA00022737"/>
    </source>
</evidence>
<evidence type="ECO:0000313" key="6">
    <source>
        <dbReference type="Proteomes" id="UP000516437"/>
    </source>
</evidence>
<dbReference type="SUPFAM" id="SSF57889">
    <property type="entry name" value="Cysteine-rich domain"/>
    <property type="match status" value="2"/>
</dbReference>
<keyword evidence="3" id="KW-0862">Zinc</keyword>
<dbReference type="Pfam" id="PF03107">
    <property type="entry name" value="C1_2"/>
    <property type="match status" value="2"/>
</dbReference>
<dbReference type="InterPro" id="IPR002219">
    <property type="entry name" value="PKC_DAG/PE"/>
</dbReference>
<keyword evidence="2" id="KW-0677">Repeat</keyword>
<feature type="domain" description="Phorbol-ester/DAG-type" evidence="4">
    <location>
        <begin position="33"/>
        <end position="86"/>
    </location>
</feature>
<dbReference type="EMBL" id="RXIC02000019">
    <property type="protein sequence ID" value="KAB1227484.1"/>
    <property type="molecule type" value="Genomic_DNA"/>
</dbReference>
<evidence type="ECO:0000256" key="3">
    <source>
        <dbReference type="ARBA" id="ARBA00022833"/>
    </source>
</evidence>
<dbReference type="GO" id="GO:0046872">
    <property type="term" value="F:metal ion binding"/>
    <property type="evidence" value="ECO:0007669"/>
    <property type="project" value="UniProtKB-KW"/>
</dbReference>
<dbReference type="Gene3D" id="3.30.60.20">
    <property type="match status" value="1"/>
</dbReference>
<dbReference type="AlphaFoldDB" id="A0A6A1WQP8"/>
<proteinExistence type="predicted"/>
<dbReference type="InterPro" id="IPR053192">
    <property type="entry name" value="Vacuole_Formation_Reg"/>
</dbReference>
<evidence type="ECO:0000313" key="5">
    <source>
        <dbReference type="EMBL" id="KAB1227484.1"/>
    </source>
</evidence>
<name>A0A6A1WQP8_9ROSI</name>
<evidence type="ECO:0000256" key="1">
    <source>
        <dbReference type="ARBA" id="ARBA00022723"/>
    </source>
</evidence>
<dbReference type="InterPro" id="IPR046349">
    <property type="entry name" value="C1-like_sf"/>
</dbReference>
<dbReference type="OrthoDB" id="1036688at2759"/>
<accession>A0A6A1WQP8</accession>
<dbReference type="Proteomes" id="UP000516437">
    <property type="component" value="Chromosome 1"/>
</dbReference>
<gene>
    <name evidence="5" type="ORF">CJ030_MR1G028864</name>
</gene>
<comment type="caution">
    <text evidence="5">The sequence shown here is derived from an EMBL/GenBank/DDBJ whole genome shotgun (WGS) entry which is preliminary data.</text>
</comment>
<protein>
    <recommendedName>
        <fullName evidence="4">Phorbol-ester/DAG-type domain-containing protein</fullName>
    </recommendedName>
</protein>
<organism evidence="5 6">
    <name type="scientific">Morella rubra</name>
    <name type="common">Chinese bayberry</name>
    <dbReference type="NCBI Taxonomy" id="262757"/>
    <lineage>
        <taxon>Eukaryota</taxon>
        <taxon>Viridiplantae</taxon>
        <taxon>Streptophyta</taxon>
        <taxon>Embryophyta</taxon>
        <taxon>Tracheophyta</taxon>
        <taxon>Spermatophyta</taxon>
        <taxon>Magnoliopsida</taxon>
        <taxon>eudicotyledons</taxon>
        <taxon>Gunneridae</taxon>
        <taxon>Pentapetalae</taxon>
        <taxon>rosids</taxon>
        <taxon>fabids</taxon>
        <taxon>Fagales</taxon>
        <taxon>Myricaceae</taxon>
        <taxon>Morella</taxon>
    </lineage>
</organism>
<sequence length="273" mass="30666">MASLCSICQFMIHPKCAKFPSTIEIAAHNHSLAHTYSLRQVKELPADNVFCRLCYKKINPNYAAYYCQECDYVAHTYCAYEVYVFVGPLKEGEEAESGLEEINLKRDEEAGGEIKHFSHQHNLVLNCEELKQDEKLCEGCTLLISGPFYSCEQCSFFLHDKCAKLPTKKNTHFIHTSSPSSQGISAPSFVLLVVNIVLASATNVRTVTASILTFSVVQFQKLLSMKLISIPSTLLYLPRKYAMVAASSKAEAEYLYVLNAILPRVLNVRLFRS</sequence>
<dbReference type="PROSITE" id="PS50081">
    <property type="entry name" value="ZF_DAG_PE_2"/>
    <property type="match status" value="1"/>
</dbReference>
<dbReference type="InterPro" id="IPR004146">
    <property type="entry name" value="DC1"/>
</dbReference>
<reference evidence="5 6" key="1">
    <citation type="journal article" date="2019" name="Plant Biotechnol. J.">
        <title>The red bayberry genome and genetic basis of sex determination.</title>
        <authorList>
            <person name="Jia H.M."/>
            <person name="Jia H.J."/>
            <person name="Cai Q.L."/>
            <person name="Wang Y."/>
            <person name="Zhao H.B."/>
            <person name="Yang W.F."/>
            <person name="Wang G.Y."/>
            <person name="Li Y.H."/>
            <person name="Zhan D.L."/>
            <person name="Shen Y.T."/>
            <person name="Niu Q.F."/>
            <person name="Chang L."/>
            <person name="Qiu J."/>
            <person name="Zhao L."/>
            <person name="Xie H.B."/>
            <person name="Fu W.Y."/>
            <person name="Jin J."/>
            <person name="Li X.W."/>
            <person name="Jiao Y."/>
            <person name="Zhou C.C."/>
            <person name="Tu T."/>
            <person name="Chai C.Y."/>
            <person name="Gao J.L."/>
            <person name="Fan L.J."/>
            <person name="van de Weg E."/>
            <person name="Wang J.Y."/>
            <person name="Gao Z.S."/>
        </authorList>
    </citation>
    <scope>NUCLEOTIDE SEQUENCE [LARGE SCALE GENOMIC DNA]</scope>
    <source>
        <tissue evidence="5">Leaves</tissue>
    </source>
</reference>